<dbReference type="EMBL" id="BMAV01003519">
    <property type="protein sequence ID" value="GFY43163.1"/>
    <property type="molecule type" value="Genomic_DNA"/>
</dbReference>
<accession>A0A8X6WXL7</accession>
<gene>
    <name evidence="1" type="ORF">TNIN_427381</name>
</gene>
<reference evidence="1" key="1">
    <citation type="submission" date="2020-08" db="EMBL/GenBank/DDBJ databases">
        <title>Multicomponent nature underlies the extraordinary mechanical properties of spider dragline silk.</title>
        <authorList>
            <person name="Kono N."/>
            <person name="Nakamura H."/>
            <person name="Mori M."/>
            <person name="Yoshida Y."/>
            <person name="Ohtoshi R."/>
            <person name="Malay A.D."/>
            <person name="Moran D.A.P."/>
            <person name="Tomita M."/>
            <person name="Numata K."/>
            <person name="Arakawa K."/>
        </authorList>
    </citation>
    <scope>NUCLEOTIDE SEQUENCE</scope>
</reference>
<sequence length="86" mass="9786">MVSSAGTHLQRIQFSHRSSQYAISGLHHLNTSLLRSSHPTNTMSPTFNLQSLCPCLWINCPRYSLRKLLPELLAKTLTYQKFVSVQ</sequence>
<proteinExistence type="predicted"/>
<feature type="non-terminal residue" evidence="1">
    <location>
        <position position="86"/>
    </location>
</feature>
<protein>
    <submittedName>
        <fullName evidence="1">Uncharacterized protein</fullName>
    </submittedName>
</protein>
<dbReference type="AlphaFoldDB" id="A0A8X6WXL7"/>
<keyword evidence="2" id="KW-1185">Reference proteome</keyword>
<dbReference type="Proteomes" id="UP000886998">
    <property type="component" value="Unassembled WGS sequence"/>
</dbReference>
<evidence type="ECO:0000313" key="2">
    <source>
        <dbReference type="Proteomes" id="UP000886998"/>
    </source>
</evidence>
<name>A0A8X6WXL7_9ARAC</name>
<comment type="caution">
    <text evidence="1">The sequence shown here is derived from an EMBL/GenBank/DDBJ whole genome shotgun (WGS) entry which is preliminary data.</text>
</comment>
<evidence type="ECO:0000313" key="1">
    <source>
        <dbReference type="EMBL" id="GFY43163.1"/>
    </source>
</evidence>
<organism evidence="1 2">
    <name type="scientific">Trichonephila inaurata madagascariensis</name>
    <dbReference type="NCBI Taxonomy" id="2747483"/>
    <lineage>
        <taxon>Eukaryota</taxon>
        <taxon>Metazoa</taxon>
        <taxon>Ecdysozoa</taxon>
        <taxon>Arthropoda</taxon>
        <taxon>Chelicerata</taxon>
        <taxon>Arachnida</taxon>
        <taxon>Araneae</taxon>
        <taxon>Araneomorphae</taxon>
        <taxon>Entelegynae</taxon>
        <taxon>Araneoidea</taxon>
        <taxon>Nephilidae</taxon>
        <taxon>Trichonephila</taxon>
        <taxon>Trichonephila inaurata</taxon>
    </lineage>
</organism>